<evidence type="ECO:0000313" key="1">
    <source>
        <dbReference type="EMBL" id="MDW5598572.1"/>
    </source>
</evidence>
<dbReference type="Gene3D" id="1.10.1510.10">
    <property type="entry name" value="Uncharacterised protein YqeY/AIM41 PF09424, N-terminal domain"/>
    <property type="match status" value="1"/>
</dbReference>
<organism evidence="1 2">
    <name type="scientific">Conexibacter stalactiti</name>
    <dbReference type="NCBI Taxonomy" id="1940611"/>
    <lineage>
        <taxon>Bacteria</taxon>
        <taxon>Bacillati</taxon>
        <taxon>Actinomycetota</taxon>
        <taxon>Thermoleophilia</taxon>
        <taxon>Solirubrobacterales</taxon>
        <taxon>Conexibacteraceae</taxon>
        <taxon>Conexibacter</taxon>
    </lineage>
</organism>
<name>A0ABU4HZ17_9ACTN</name>
<proteinExistence type="predicted"/>
<keyword evidence="2" id="KW-1185">Reference proteome</keyword>
<reference evidence="2" key="1">
    <citation type="submission" date="2023-07" db="EMBL/GenBank/DDBJ databases">
        <title>Conexibacter stalactiti sp. nov., isolated from stalactites in a lava cave and emended description of the genus Conexibacter.</title>
        <authorList>
            <person name="Lee S.D."/>
        </authorList>
    </citation>
    <scope>NUCLEOTIDE SEQUENCE [LARGE SCALE GENOMIC DNA]</scope>
    <source>
        <strain evidence="2">KCTC 39840</strain>
    </source>
</reference>
<dbReference type="PANTHER" id="PTHR28055">
    <property type="entry name" value="ALTERED INHERITANCE OF MITOCHONDRIA PROTEIN 41, MITOCHONDRIAL"/>
    <property type="match status" value="1"/>
</dbReference>
<dbReference type="PANTHER" id="PTHR28055:SF1">
    <property type="entry name" value="ALTERED INHERITANCE OF MITOCHONDRIA PROTEIN 41, MITOCHONDRIAL"/>
    <property type="match status" value="1"/>
</dbReference>
<dbReference type="InterPro" id="IPR042184">
    <property type="entry name" value="YqeY/Aim41_N"/>
</dbReference>
<dbReference type="RefSeq" id="WP_318601101.1">
    <property type="nucleotide sequence ID" value="NZ_JAWSTH010000153.1"/>
</dbReference>
<protein>
    <submittedName>
        <fullName evidence="1">Uncharacterized protein</fullName>
    </submittedName>
</protein>
<gene>
    <name evidence="1" type="ORF">R7226_29700</name>
</gene>
<comment type="caution">
    <text evidence="1">The sequence shown here is derived from an EMBL/GenBank/DDBJ whole genome shotgun (WGS) entry which is preliminary data.</text>
</comment>
<dbReference type="EMBL" id="JAWSTH010000153">
    <property type="protein sequence ID" value="MDW5598572.1"/>
    <property type="molecule type" value="Genomic_DNA"/>
</dbReference>
<dbReference type="InterPro" id="IPR019004">
    <property type="entry name" value="YqeY/Aim41"/>
</dbReference>
<evidence type="ECO:0000313" key="2">
    <source>
        <dbReference type="Proteomes" id="UP001284601"/>
    </source>
</evidence>
<dbReference type="Proteomes" id="UP001284601">
    <property type="component" value="Unassembled WGS sequence"/>
</dbReference>
<accession>A0ABU4HZ17</accession>
<sequence length="128" mass="13135">MHAEKENGAPEGVRARLRAALPAAMKAREKETVAALRSALAALDNAEAVDADAAGLVAVDGEHVAGTVGGLGAGEVARAALDEQRARAIVAGEVRERRDAALGYDGHGRAEEAARLRADADLLASFLD</sequence>